<gene>
    <name evidence="6" type="ORF">SCRDD08_00330</name>
</gene>
<comment type="caution">
    <text evidence="6">The sequence shown here is derived from an EMBL/GenBank/DDBJ whole genome shotgun (WGS) entry which is preliminary data.</text>
</comment>
<comment type="similarity">
    <text evidence="1">Belongs to the flavin oxidoreductase frp family.</text>
</comment>
<dbReference type="SUPFAM" id="SSF55469">
    <property type="entry name" value="FMN-dependent nitroreductase-like"/>
    <property type="match status" value="1"/>
</dbReference>
<dbReference type="PANTHER" id="PTHR43425:SF3">
    <property type="entry name" value="NADPH-DEPENDENT OXIDOREDUCTASE"/>
    <property type="match status" value="1"/>
</dbReference>
<dbReference type="Proteomes" id="UP000070377">
    <property type="component" value="Unassembled WGS sequence"/>
</dbReference>
<dbReference type="PATRIC" id="fig|45634.12.peg.342"/>
<organism evidence="6 7">
    <name type="scientific">Streptococcus cristatus</name>
    <dbReference type="NCBI Taxonomy" id="45634"/>
    <lineage>
        <taxon>Bacteria</taxon>
        <taxon>Bacillati</taxon>
        <taxon>Bacillota</taxon>
        <taxon>Bacilli</taxon>
        <taxon>Lactobacillales</taxon>
        <taxon>Streptococcaceae</taxon>
        <taxon>Streptococcus</taxon>
    </lineage>
</organism>
<dbReference type="GO" id="GO:0016491">
    <property type="term" value="F:oxidoreductase activity"/>
    <property type="evidence" value="ECO:0007669"/>
    <property type="project" value="UniProtKB-KW"/>
</dbReference>
<dbReference type="EMBL" id="LQRD01000017">
    <property type="protein sequence ID" value="KXT70896.1"/>
    <property type="molecule type" value="Genomic_DNA"/>
</dbReference>
<dbReference type="InterPro" id="IPR029479">
    <property type="entry name" value="Nitroreductase"/>
</dbReference>
<evidence type="ECO:0000259" key="5">
    <source>
        <dbReference type="Pfam" id="PF00881"/>
    </source>
</evidence>
<keyword evidence="2" id="KW-0285">Flavoprotein</keyword>
<dbReference type="InterPro" id="IPR000415">
    <property type="entry name" value="Nitroreductase-like"/>
</dbReference>
<evidence type="ECO:0000256" key="2">
    <source>
        <dbReference type="ARBA" id="ARBA00022630"/>
    </source>
</evidence>
<dbReference type="Pfam" id="PF00881">
    <property type="entry name" value="Nitroreductase"/>
    <property type="match status" value="1"/>
</dbReference>
<reference evidence="6 7" key="1">
    <citation type="submission" date="2016-01" db="EMBL/GenBank/DDBJ databases">
        <title>Highly variable Streptococcus oralis are common among viridans streptococci isolated from primates.</title>
        <authorList>
            <person name="Denapaite D."/>
            <person name="Rieger M."/>
            <person name="Koendgen S."/>
            <person name="Brueckner R."/>
            <person name="Ochigava I."/>
            <person name="Kappeler P."/>
            <person name="Maetz-Rensing K."/>
            <person name="Leendertz F."/>
            <person name="Hakenbeck R."/>
        </authorList>
    </citation>
    <scope>NUCLEOTIDE SEQUENCE [LARGE SCALE GENOMIC DNA]</scope>
    <source>
        <strain evidence="6 7">DD08</strain>
    </source>
</reference>
<evidence type="ECO:0000256" key="1">
    <source>
        <dbReference type="ARBA" id="ARBA00008366"/>
    </source>
</evidence>
<sequence length="128" mass="13601">MVQSAQMASSTSFLQAYSIISVDNPILLDRLVKKTHLQPFIQNAGHFFVFCGGFRQHADFAQVKGVDIQNTLEGIDAVIVGSVDASLAAQNMTLAAESLGMGVCYIGGVRDGIEAGWLLFGGSLSNAY</sequence>
<dbReference type="InterPro" id="IPR016446">
    <property type="entry name" value="Flavin_OxRdtase_Frp"/>
</dbReference>
<feature type="domain" description="Nitroreductase" evidence="5">
    <location>
        <begin position="32"/>
        <end position="110"/>
    </location>
</feature>
<dbReference type="STRING" id="45634.SCRDD08_00330"/>
<proteinExistence type="inferred from homology"/>
<evidence type="ECO:0000313" key="6">
    <source>
        <dbReference type="EMBL" id="KXT70896.1"/>
    </source>
</evidence>
<dbReference type="Gene3D" id="3.40.109.10">
    <property type="entry name" value="NADH Oxidase"/>
    <property type="match status" value="1"/>
</dbReference>
<accession>A0A139N4C9</accession>
<protein>
    <submittedName>
        <fullName evidence="6">Oxygen-insensitive NADPH nitroreductase</fullName>
    </submittedName>
</protein>
<evidence type="ECO:0000256" key="3">
    <source>
        <dbReference type="ARBA" id="ARBA00022643"/>
    </source>
</evidence>
<evidence type="ECO:0000256" key="4">
    <source>
        <dbReference type="ARBA" id="ARBA00023002"/>
    </source>
</evidence>
<keyword evidence="4" id="KW-0560">Oxidoreductase</keyword>
<keyword evidence="3" id="KW-0288">FMN</keyword>
<dbReference type="PANTHER" id="PTHR43425">
    <property type="entry name" value="OXYGEN-INSENSITIVE NADPH NITROREDUCTASE"/>
    <property type="match status" value="1"/>
</dbReference>
<evidence type="ECO:0000313" key="7">
    <source>
        <dbReference type="Proteomes" id="UP000070377"/>
    </source>
</evidence>
<name>A0A139N4C9_STRCR</name>
<dbReference type="AlphaFoldDB" id="A0A139N4C9"/>